<reference evidence="1 2" key="1">
    <citation type="journal article" date="2021" name="Int. J. Syst. Evol. Microbiol.">
        <title>Reticulibacter mediterranei gen. nov., sp. nov., within the new family Reticulibacteraceae fam. nov., and Ktedonospora formicarum gen. nov., sp. nov., Ktedonobacter robiniae sp. nov., Dictyobacter formicarum sp. nov. and Dictyobacter arantiisoli sp. nov., belonging to the class Ktedonobacteria.</title>
        <authorList>
            <person name="Yabe S."/>
            <person name="Zheng Y."/>
            <person name="Wang C.M."/>
            <person name="Sakai Y."/>
            <person name="Abe K."/>
            <person name="Yokota A."/>
            <person name="Donadio S."/>
            <person name="Cavaletti L."/>
            <person name="Monciardini P."/>
        </authorList>
    </citation>
    <scope>NUCLEOTIDE SEQUENCE [LARGE SCALE GENOMIC DNA]</scope>
    <source>
        <strain evidence="1 2">SOSP1-9</strain>
    </source>
</reference>
<sequence length="101" mass="12316">MNEPIWQTQEVIRRLKEDEGWEWEGSAGQLLSVMWQRIKGRHRCCFRGEHEEQAAGKGCVGRQWRGVKMCCLFTNKNRAWKEMSKTFRFSWRSWYVEEWSR</sequence>
<accession>A0ABQ3V9F8</accession>
<name>A0ABQ3V9F8_9CHLR</name>
<keyword evidence="2" id="KW-1185">Reference proteome</keyword>
<dbReference type="RefSeq" id="WP_201360287.1">
    <property type="nucleotide sequence ID" value="NZ_BNJJ01000002.1"/>
</dbReference>
<evidence type="ECO:0000313" key="1">
    <source>
        <dbReference type="EMBL" id="GHO82619.1"/>
    </source>
</evidence>
<organism evidence="1 2">
    <name type="scientific">Dictyobacter formicarum</name>
    <dbReference type="NCBI Taxonomy" id="2778368"/>
    <lineage>
        <taxon>Bacteria</taxon>
        <taxon>Bacillati</taxon>
        <taxon>Chloroflexota</taxon>
        <taxon>Ktedonobacteria</taxon>
        <taxon>Ktedonobacterales</taxon>
        <taxon>Dictyobacteraceae</taxon>
        <taxon>Dictyobacter</taxon>
    </lineage>
</organism>
<gene>
    <name evidence="1" type="ORF">KSZ_06250</name>
</gene>
<dbReference type="Proteomes" id="UP000635565">
    <property type="component" value="Unassembled WGS sequence"/>
</dbReference>
<evidence type="ECO:0000313" key="2">
    <source>
        <dbReference type="Proteomes" id="UP000635565"/>
    </source>
</evidence>
<comment type="caution">
    <text evidence="1">The sequence shown here is derived from an EMBL/GenBank/DDBJ whole genome shotgun (WGS) entry which is preliminary data.</text>
</comment>
<protein>
    <submittedName>
        <fullName evidence="1">Uncharacterized protein</fullName>
    </submittedName>
</protein>
<proteinExistence type="predicted"/>
<dbReference type="EMBL" id="BNJJ01000002">
    <property type="protein sequence ID" value="GHO82619.1"/>
    <property type="molecule type" value="Genomic_DNA"/>
</dbReference>